<dbReference type="GO" id="GO:0046872">
    <property type="term" value="F:metal ion binding"/>
    <property type="evidence" value="ECO:0007669"/>
    <property type="project" value="UniProtKB-UniRule"/>
</dbReference>
<dbReference type="InterPro" id="IPR036425">
    <property type="entry name" value="MoaB/Mog-like_dom_sf"/>
</dbReference>
<feature type="domain" description="MoaB/Mog" evidence="6">
    <location>
        <begin position="184"/>
        <end position="322"/>
    </location>
</feature>
<dbReference type="GO" id="GO:0006777">
    <property type="term" value="P:Mo-molybdopterin cofactor biosynthetic process"/>
    <property type="evidence" value="ECO:0007669"/>
    <property type="project" value="UniProtKB-UniRule"/>
</dbReference>
<dbReference type="GO" id="GO:0005829">
    <property type="term" value="C:cytosol"/>
    <property type="evidence" value="ECO:0007669"/>
    <property type="project" value="TreeGrafter"/>
</dbReference>
<dbReference type="InterPro" id="IPR005110">
    <property type="entry name" value="MoeA_linker/N"/>
</dbReference>
<comment type="function">
    <text evidence="1 5">Catalyzes the insertion of molybdate into adenylated molybdopterin with the concomitant release of AMP.</text>
</comment>
<dbReference type="Gene3D" id="3.40.980.10">
    <property type="entry name" value="MoaB/Mog-like domain"/>
    <property type="match status" value="1"/>
</dbReference>
<dbReference type="RefSeq" id="WP_053922354.1">
    <property type="nucleotide sequence ID" value="NZ_LGKG01000002.1"/>
</dbReference>
<dbReference type="AlphaFoldDB" id="A0A0N0H460"/>
<keyword evidence="5" id="KW-0808">Transferase</keyword>
<proteinExistence type="inferred from homology"/>
<dbReference type="SMART" id="SM00852">
    <property type="entry name" value="MoCF_biosynth"/>
    <property type="match status" value="1"/>
</dbReference>
<evidence type="ECO:0000313" key="7">
    <source>
        <dbReference type="EMBL" id="KPC66570.1"/>
    </source>
</evidence>
<dbReference type="UniPathway" id="UPA00344"/>
<dbReference type="InterPro" id="IPR001453">
    <property type="entry name" value="MoaB/Mog_dom"/>
</dbReference>
<keyword evidence="5" id="KW-0460">Magnesium</keyword>
<evidence type="ECO:0000313" key="8">
    <source>
        <dbReference type="Proteomes" id="UP000037982"/>
    </source>
</evidence>
<gene>
    <name evidence="7" type="ORF">ADL29_03910</name>
</gene>
<comment type="cofactor">
    <cofactor evidence="5">
        <name>Mg(2+)</name>
        <dbReference type="ChEBI" id="CHEBI:18420"/>
    </cofactor>
</comment>
<evidence type="ECO:0000256" key="3">
    <source>
        <dbReference type="ARBA" id="ARBA00022505"/>
    </source>
</evidence>
<protein>
    <recommendedName>
        <fullName evidence="5">Molybdopterin molybdenumtransferase</fullName>
        <ecNumber evidence="5">2.10.1.1</ecNumber>
    </recommendedName>
</protein>
<evidence type="ECO:0000259" key="6">
    <source>
        <dbReference type="SMART" id="SM00852"/>
    </source>
</evidence>
<dbReference type="PANTHER" id="PTHR10192">
    <property type="entry name" value="MOLYBDOPTERIN BIOSYNTHESIS PROTEIN"/>
    <property type="match status" value="1"/>
</dbReference>
<dbReference type="EC" id="2.10.1.1" evidence="5"/>
<reference evidence="8" key="1">
    <citation type="submission" date="2015-07" db="EMBL/GenBank/DDBJ databases">
        <authorList>
            <person name="Ju K.-S."/>
            <person name="Doroghazi J.R."/>
            <person name="Metcalf W.W."/>
        </authorList>
    </citation>
    <scope>NUCLEOTIDE SEQUENCE [LARGE SCALE GENOMIC DNA]</scope>
    <source>
        <strain evidence="8">NRRL ISP-5002</strain>
    </source>
</reference>
<dbReference type="GO" id="GO:0061599">
    <property type="term" value="F:molybdopterin molybdotransferase activity"/>
    <property type="evidence" value="ECO:0007669"/>
    <property type="project" value="UniProtKB-UniRule"/>
</dbReference>
<keyword evidence="8" id="KW-1185">Reference proteome</keyword>
<dbReference type="Pfam" id="PF03453">
    <property type="entry name" value="MoeA_N"/>
    <property type="match status" value="1"/>
</dbReference>
<organism evidence="7 8">
    <name type="scientific">Streptomyces chattanoogensis</name>
    <dbReference type="NCBI Taxonomy" id="66876"/>
    <lineage>
        <taxon>Bacteria</taxon>
        <taxon>Bacillati</taxon>
        <taxon>Actinomycetota</taxon>
        <taxon>Actinomycetes</taxon>
        <taxon>Kitasatosporales</taxon>
        <taxon>Streptomycetaceae</taxon>
        <taxon>Streptomyces</taxon>
    </lineage>
</organism>
<dbReference type="Gene3D" id="2.40.340.10">
    <property type="entry name" value="MoeA, C-terminal, domain IV"/>
    <property type="match status" value="1"/>
</dbReference>
<keyword evidence="5" id="KW-0501">Molybdenum cofactor biosynthesis</keyword>
<comment type="catalytic activity">
    <reaction evidence="4">
        <text>adenylyl-molybdopterin + molybdate = Mo-molybdopterin + AMP + H(+)</text>
        <dbReference type="Rhea" id="RHEA:35047"/>
        <dbReference type="ChEBI" id="CHEBI:15378"/>
        <dbReference type="ChEBI" id="CHEBI:36264"/>
        <dbReference type="ChEBI" id="CHEBI:62727"/>
        <dbReference type="ChEBI" id="CHEBI:71302"/>
        <dbReference type="ChEBI" id="CHEBI:456215"/>
        <dbReference type="EC" id="2.10.1.1"/>
    </reaction>
</comment>
<dbReference type="InterPro" id="IPR036688">
    <property type="entry name" value="MoeA_C_domain_IV_sf"/>
</dbReference>
<evidence type="ECO:0000256" key="2">
    <source>
        <dbReference type="ARBA" id="ARBA00010763"/>
    </source>
</evidence>
<keyword evidence="3 5" id="KW-0500">Molybdenum</keyword>
<comment type="caution">
    <text evidence="7">The sequence shown here is derived from an EMBL/GenBank/DDBJ whole genome shotgun (WGS) entry which is preliminary data.</text>
</comment>
<dbReference type="Gene3D" id="2.170.190.11">
    <property type="entry name" value="Molybdopterin biosynthesis moea protein, domain 3"/>
    <property type="match status" value="1"/>
</dbReference>
<evidence type="ECO:0000256" key="4">
    <source>
        <dbReference type="ARBA" id="ARBA00047317"/>
    </source>
</evidence>
<accession>A0A0N0H460</accession>
<comment type="pathway">
    <text evidence="5">Cofactor biosynthesis; molybdopterin biosynthesis.</text>
</comment>
<dbReference type="CDD" id="cd00887">
    <property type="entry name" value="MoeA"/>
    <property type="match status" value="1"/>
</dbReference>
<comment type="similarity">
    <text evidence="2 5">Belongs to the MoeA family.</text>
</comment>
<sequence>MLLTSDAATACTAAAQGPSWERARELAHAAPLPLGARALPLAAAAGTTLADALRTRDPLPAFDTAAMDGYAVAGAGPWRIRGAVRAGAVWDGSLAAGEAVEISTGAPVPADARAVLPLERAALSGGRVSGRTPLPGRHIRRAGEDAPAGAVLVPAGTRVGPAQLGLAAACGYDTLHVRPRPRVTVLVTGDELERRGRPGPGRIRDALGPLLPPLVAAFGGETVAVEYVSDRPAGLLARTVNAVSDCEIIVVTGSTSVGATDQLRGCCATPGARMVVDTVACRPGHPQLMAGLGAGRWLVGLPGNPYAALVAAHTLLAPLIAGLSGRTLPHLPQAPVSGDVQPVAGLTRLVPVAWDGSSARVVGGHRAAFLHGAALGDALAVITDGWADGSPAPLVPLEG</sequence>
<dbReference type="SUPFAM" id="SSF53218">
    <property type="entry name" value="Molybdenum cofactor biosynthesis proteins"/>
    <property type="match status" value="1"/>
</dbReference>
<dbReference type="Proteomes" id="UP000037982">
    <property type="component" value="Unassembled WGS sequence"/>
</dbReference>
<keyword evidence="5" id="KW-0479">Metal-binding</keyword>
<dbReference type="InterPro" id="IPR038987">
    <property type="entry name" value="MoeA-like"/>
</dbReference>
<dbReference type="InterPro" id="IPR036135">
    <property type="entry name" value="MoeA_linker/N_sf"/>
</dbReference>
<dbReference type="PANTHER" id="PTHR10192:SF5">
    <property type="entry name" value="GEPHYRIN"/>
    <property type="match status" value="1"/>
</dbReference>
<dbReference type="Pfam" id="PF00994">
    <property type="entry name" value="MoCF_biosynth"/>
    <property type="match status" value="1"/>
</dbReference>
<name>A0A0N0H460_9ACTN</name>
<evidence type="ECO:0000256" key="1">
    <source>
        <dbReference type="ARBA" id="ARBA00002901"/>
    </source>
</evidence>
<dbReference type="Gene3D" id="3.90.105.10">
    <property type="entry name" value="Molybdopterin biosynthesis moea protein, domain 2"/>
    <property type="match status" value="1"/>
</dbReference>
<dbReference type="PATRIC" id="fig|66876.3.peg.859"/>
<dbReference type="SUPFAM" id="SSF63882">
    <property type="entry name" value="MoeA N-terminal region -like"/>
    <property type="match status" value="1"/>
</dbReference>
<evidence type="ECO:0000256" key="5">
    <source>
        <dbReference type="RuleBase" id="RU365090"/>
    </source>
</evidence>
<dbReference type="EMBL" id="LGKG01000002">
    <property type="protein sequence ID" value="KPC66570.1"/>
    <property type="molecule type" value="Genomic_DNA"/>
</dbReference>